<dbReference type="PANTHER" id="PTHR33055">
    <property type="entry name" value="TRANSPOSASE FOR INSERTION SEQUENCE ELEMENT IS1111A"/>
    <property type="match status" value="1"/>
</dbReference>
<feature type="domain" description="Transposase IS116/IS110/IS902 C-terminal" evidence="2">
    <location>
        <begin position="199"/>
        <end position="284"/>
    </location>
</feature>
<dbReference type="Proteomes" id="UP000229972">
    <property type="component" value="Unassembled WGS sequence"/>
</dbReference>
<dbReference type="InterPro" id="IPR047650">
    <property type="entry name" value="Transpos_IS110"/>
</dbReference>
<name>A0A2H0V9Q8_9BACT</name>
<feature type="domain" description="Transposase IS110-like N-terminal" evidence="1">
    <location>
        <begin position="8"/>
        <end position="150"/>
    </location>
</feature>
<proteinExistence type="predicted"/>
<comment type="caution">
    <text evidence="3">The sequence shown here is derived from an EMBL/GenBank/DDBJ whole genome shotgun (WGS) entry which is preliminary data.</text>
</comment>
<dbReference type="GO" id="GO:0004803">
    <property type="term" value="F:transposase activity"/>
    <property type="evidence" value="ECO:0007669"/>
    <property type="project" value="InterPro"/>
</dbReference>
<dbReference type="GO" id="GO:0003677">
    <property type="term" value="F:DNA binding"/>
    <property type="evidence" value="ECO:0007669"/>
    <property type="project" value="InterPro"/>
</dbReference>
<dbReference type="GO" id="GO:0006313">
    <property type="term" value="P:DNA transposition"/>
    <property type="evidence" value="ECO:0007669"/>
    <property type="project" value="InterPro"/>
</dbReference>
<dbReference type="AlphaFoldDB" id="A0A2H0V9Q8"/>
<evidence type="ECO:0000259" key="1">
    <source>
        <dbReference type="Pfam" id="PF01548"/>
    </source>
</evidence>
<dbReference type="EMBL" id="PFAL01000004">
    <property type="protein sequence ID" value="PIR95832.1"/>
    <property type="molecule type" value="Genomic_DNA"/>
</dbReference>
<dbReference type="InterPro" id="IPR003346">
    <property type="entry name" value="Transposase_20"/>
</dbReference>
<dbReference type="NCBIfam" id="NF033542">
    <property type="entry name" value="transpos_IS110"/>
    <property type="match status" value="1"/>
</dbReference>
<dbReference type="Pfam" id="PF01548">
    <property type="entry name" value="DEDD_Tnp_IS110"/>
    <property type="match status" value="1"/>
</dbReference>
<protein>
    <submittedName>
        <fullName evidence="3">Uncharacterized protein</fullName>
    </submittedName>
</protein>
<evidence type="ECO:0000313" key="3">
    <source>
        <dbReference type="EMBL" id="PIR95832.1"/>
    </source>
</evidence>
<dbReference type="Pfam" id="PF02371">
    <property type="entry name" value="Transposase_20"/>
    <property type="match status" value="1"/>
</dbReference>
<accession>A0A2H0V9Q8</accession>
<evidence type="ECO:0000259" key="2">
    <source>
        <dbReference type="Pfam" id="PF02371"/>
    </source>
</evidence>
<organism evidence="3 4">
    <name type="scientific">Candidatus Falkowbacteria bacterium CG10_big_fil_rev_8_21_14_0_10_37_18</name>
    <dbReference type="NCBI Taxonomy" id="1974562"/>
    <lineage>
        <taxon>Bacteria</taxon>
        <taxon>Candidatus Falkowiibacteriota</taxon>
    </lineage>
</organism>
<dbReference type="InterPro" id="IPR002525">
    <property type="entry name" value="Transp_IS110-like_N"/>
</dbReference>
<sequence length="326" mass="36695">MNVFKNYVGIDVSSKKLNINIVGNDNNGDYEIPNDKKSLKEFIKSQKISPDNYVVGAESTSRFHLTCQETFVLSGFEFRLLNPILTGKRISGSIRKKKTDISDARIITDLIMRGEGNVISKKQLEIDKRTVLRTRKTIVNHRTSIKILLKNIKLIDHKNDVRIKETIASLTKLVGKMEKTISELEDIADNCTADTTDEKLIKSIPGFATNLAAVVSTEVGDFNRFPSSTQFKAYVGIDPKVTQSGDKLKNGKITKRGNAHLRYAFYLAAQVARCHDPELKAFYEKKKSEGKPTRVAICAVSRKLCERVYAVVTKQTPYEIRQLSFS</sequence>
<evidence type="ECO:0000313" key="4">
    <source>
        <dbReference type="Proteomes" id="UP000229972"/>
    </source>
</evidence>
<gene>
    <name evidence="3" type="ORF">COT93_00295</name>
</gene>
<reference evidence="4" key="1">
    <citation type="submission" date="2017-09" db="EMBL/GenBank/DDBJ databases">
        <title>Depth-based differentiation of microbial function through sediment-hosted aquifers and enrichment of novel symbionts in the deep terrestrial subsurface.</title>
        <authorList>
            <person name="Probst A.J."/>
            <person name="Ladd B."/>
            <person name="Jarett J.K."/>
            <person name="Geller-Mcgrath D.E."/>
            <person name="Sieber C.M.K."/>
            <person name="Emerson J.B."/>
            <person name="Anantharaman K."/>
            <person name="Thomas B.C."/>
            <person name="Malmstrom R."/>
            <person name="Stieglmeier M."/>
            <person name="Klingl A."/>
            <person name="Woyke T."/>
            <person name="Ryan C.M."/>
            <person name="Banfield J.F."/>
        </authorList>
    </citation>
    <scope>NUCLEOTIDE SEQUENCE [LARGE SCALE GENOMIC DNA]</scope>
</reference>